<dbReference type="SUPFAM" id="SSF56112">
    <property type="entry name" value="Protein kinase-like (PK-like)"/>
    <property type="match status" value="1"/>
</dbReference>
<keyword evidence="2" id="KW-0067">ATP-binding</keyword>
<reference evidence="7" key="1">
    <citation type="submission" date="2019-09" db="EMBL/GenBank/DDBJ databases">
        <title>Draft genome information of white flower Hibiscus syriacus.</title>
        <authorList>
            <person name="Kim Y.-M."/>
        </authorList>
    </citation>
    <scope>NUCLEOTIDE SEQUENCE [LARGE SCALE GENOMIC DNA]</scope>
    <source>
        <strain evidence="7">YM2019G1</strain>
    </source>
</reference>
<evidence type="ECO:0000259" key="6">
    <source>
        <dbReference type="PROSITE" id="PS50011"/>
    </source>
</evidence>
<dbReference type="SMART" id="SM00220">
    <property type="entry name" value="S_TKc"/>
    <property type="match status" value="1"/>
</dbReference>
<dbReference type="InterPro" id="IPR011009">
    <property type="entry name" value="Kinase-like_dom_sf"/>
</dbReference>
<proteinExistence type="predicted"/>
<protein>
    <recommendedName>
        <fullName evidence="6">Protein kinase domain-containing protein</fullName>
    </recommendedName>
</protein>
<sequence>MLQVTGDDLEGLSVGCSRCSRGVDPGCCRLVIRVRGEQTSRGMLLGYSWEPSLVCSVVVLAGRGSRATVGHSTWGTKHGSMGSMGHCGASWWQAWTAWHSRGQLSCCNRVGLAQPGRVDETGPNLGLICFVGSGCSDMQNIINLKQKLLKQFTMKDLGAAKQIIGMRIKRDTKSGTLISSQAEYINEVLSRPDIAHAVRTVSRYMNNPGKVHWEAVKWILRYLRAGNVDIRRSTTLYVYTLGGVQCTHGRHCRHHKKKSILGGAAIAAGAIIIGLTAIIIIVYKQQKHCEREAEVSLTSAHRDLLSSNSGKLAKFFSIKEIAKATKSFSKDNLIGLGGFGEGIDQIINEVRILCEVNHRNLVKLLGCCVELQQPLLIYEYIPNGTLSDHLHTTRKNVTLSWHRRLRIAYQTAQGLAYLHSSVVPPIYHRDVKSSNILLDENLDFGVVLLELLTSKKAIDFNIEEEDVNLVVFARKILKEERFMDVIDPFLKRQAGKIELEMIKAMGFLAESCLNERRQNRPSMKSVEKEIESIMSVVTSEQVFES</sequence>
<dbReference type="Gene3D" id="1.10.510.10">
    <property type="entry name" value="Transferase(Phosphotransferase) domain 1"/>
    <property type="match status" value="2"/>
</dbReference>
<dbReference type="GO" id="GO:0005886">
    <property type="term" value="C:plasma membrane"/>
    <property type="evidence" value="ECO:0007669"/>
    <property type="project" value="TreeGrafter"/>
</dbReference>
<dbReference type="PANTHER" id="PTHR27005">
    <property type="entry name" value="WALL-ASSOCIATED RECEPTOR KINASE-LIKE 21"/>
    <property type="match status" value="1"/>
</dbReference>
<dbReference type="PANTHER" id="PTHR27005:SF187">
    <property type="entry name" value="WALL-ASSOCIATED RECEPTOR KINASE-LIKE 15"/>
    <property type="match status" value="1"/>
</dbReference>
<name>A0A6A2ZMC6_HIBSY</name>
<dbReference type="EMBL" id="VEPZ02001129">
    <property type="protein sequence ID" value="KAE8692870.1"/>
    <property type="molecule type" value="Genomic_DNA"/>
</dbReference>
<dbReference type="InterPro" id="IPR008271">
    <property type="entry name" value="Ser/Thr_kinase_AS"/>
</dbReference>
<gene>
    <name evidence="7" type="ORF">F3Y22_tig00110828pilonHSYRG00147</name>
</gene>
<dbReference type="AlphaFoldDB" id="A0A6A2ZMC6"/>
<comment type="catalytic activity">
    <reaction evidence="3">
        <text>L-seryl-[protein] + ATP = O-phospho-L-seryl-[protein] + ADP + H(+)</text>
        <dbReference type="Rhea" id="RHEA:17989"/>
        <dbReference type="Rhea" id="RHEA-COMP:9863"/>
        <dbReference type="Rhea" id="RHEA-COMP:11604"/>
        <dbReference type="ChEBI" id="CHEBI:15378"/>
        <dbReference type="ChEBI" id="CHEBI:29999"/>
        <dbReference type="ChEBI" id="CHEBI:30616"/>
        <dbReference type="ChEBI" id="CHEBI:83421"/>
        <dbReference type="ChEBI" id="CHEBI:456216"/>
    </reaction>
</comment>
<dbReference type="GO" id="GO:0005524">
    <property type="term" value="F:ATP binding"/>
    <property type="evidence" value="ECO:0007669"/>
    <property type="project" value="UniProtKB-KW"/>
</dbReference>
<feature type="transmembrane region" description="Helical" evidence="5">
    <location>
        <begin position="260"/>
        <end position="283"/>
    </location>
</feature>
<dbReference type="Pfam" id="PF07714">
    <property type="entry name" value="PK_Tyr_Ser-Thr"/>
    <property type="match status" value="1"/>
</dbReference>
<dbReference type="InterPro" id="IPR001245">
    <property type="entry name" value="Ser-Thr/Tyr_kinase_cat_dom"/>
</dbReference>
<dbReference type="GO" id="GO:0004674">
    <property type="term" value="F:protein serine/threonine kinase activity"/>
    <property type="evidence" value="ECO:0007669"/>
    <property type="project" value="TreeGrafter"/>
</dbReference>
<evidence type="ECO:0000256" key="1">
    <source>
        <dbReference type="ARBA" id="ARBA00022741"/>
    </source>
</evidence>
<dbReference type="PROSITE" id="PS00108">
    <property type="entry name" value="PROTEIN_KINASE_ST"/>
    <property type="match status" value="1"/>
</dbReference>
<comment type="catalytic activity">
    <reaction evidence="4">
        <text>L-threonyl-[protein] + ATP = O-phospho-L-threonyl-[protein] + ADP + H(+)</text>
        <dbReference type="Rhea" id="RHEA:46608"/>
        <dbReference type="Rhea" id="RHEA-COMP:11060"/>
        <dbReference type="Rhea" id="RHEA-COMP:11605"/>
        <dbReference type="ChEBI" id="CHEBI:15378"/>
        <dbReference type="ChEBI" id="CHEBI:30013"/>
        <dbReference type="ChEBI" id="CHEBI:30616"/>
        <dbReference type="ChEBI" id="CHEBI:61977"/>
        <dbReference type="ChEBI" id="CHEBI:456216"/>
    </reaction>
</comment>
<dbReference type="Proteomes" id="UP000436088">
    <property type="component" value="Unassembled WGS sequence"/>
</dbReference>
<keyword evidence="5" id="KW-1133">Transmembrane helix</keyword>
<dbReference type="GO" id="GO:0007166">
    <property type="term" value="P:cell surface receptor signaling pathway"/>
    <property type="evidence" value="ECO:0007669"/>
    <property type="project" value="InterPro"/>
</dbReference>
<dbReference type="InterPro" id="IPR000719">
    <property type="entry name" value="Prot_kinase_dom"/>
</dbReference>
<evidence type="ECO:0000256" key="4">
    <source>
        <dbReference type="ARBA" id="ARBA00047951"/>
    </source>
</evidence>
<evidence type="ECO:0000256" key="3">
    <source>
        <dbReference type="ARBA" id="ARBA00047558"/>
    </source>
</evidence>
<organism evidence="7 8">
    <name type="scientific">Hibiscus syriacus</name>
    <name type="common">Rose of Sharon</name>
    <dbReference type="NCBI Taxonomy" id="106335"/>
    <lineage>
        <taxon>Eukaryota</taxon>
        <taxon>Viridiplantae</taxon>
        <taxon>Streptophyta</taxon>
        <taxon>Embryophyta</taxon>
        <taxon>Tracheophyta</taxon>
        <taxon>Spermatophyta</taxon>
        <taxon>Magnoliopsida</taxon>
        <taxon>eudicotyledons</taxon>
        <taxon>Gunneridae</taxon>
        <taxon>Pentapetalae</taxon>
        <taxon>rosids</taxon>
        <taxon>malvids</taxon>
        <taxon>Malvales</taxon>
        <taxon>Malvaceae</taxon>
        <taxon>Malvoideae</taxon>
        <taxon>Hibiscus</taxon>
    </lineage>
</organism>
<keyword evidence="5" id="KW-0812">Transmembrane</keyword>
<evidence type="ECO:0000313" key="7">
    <source>
        <dbReference type="EMBL" id="KAE8692870.1"/>
    </source>
</evidence>
<evidence type="ECO:0000256" key="2">
    <source>
        <dbReference type="ARBA" id="ARBA00022840"/>
    </source>
</evidence>
<evidence type="ECO:0000256" key="5">
    <source>
        <dbReference type="SAM" id="Phobius"/>
    </source>
</evidence>
<comment type="caution">
    <text evidence="7">The sequence shown here is derived from an EMBL/GenBank/DDBJ whole genome shotgun (WGS) entry which is preliminary data.</text>
</comment>
<keyword evidence="5" id="KW-0472">Membrane</keyword>
<feature type="domain" description="Protein kinase" evidence="6">
    <location>
        <begin position="301"/>
        <end position="545"/>
    </location>
</feature>
<evidence type="ECO:0000313" key="8">
    <source>
        <dbReference type="Proteomes" id="UP000436088"/>
    </source>
</evidence>
<keyword evidence="8" id="KW-1185">Reference proteome</keyword>
<keyword evidence="1" id="KW-0547">Nucleotide-binding</keyword>
<accession>A0A6A2ZMC6</accession>
<dbReference type="PROSITE" id="PS50011">
    <property type="entry name" value="PROTEIN_KINASE_DOM"/>
    <property type="match status" value="1"/>
</dbReference>
<dbReference type="InterPro" id="IPR045274">
    <property type="entry name" value="WAK-like"/>
</dbReference>